<sequence>MAFNFVAAYGVFSGLHFLALIPIVTFWVRSLKRVARIQSPPLRLAQLFVRISAPVYGLGVLVNAVLGAYFAAALSDPSIRDSDATLYLNLVAGLLITAGDIGITLGLYLAIIATLYVGLGRTTWWKLLRLDAPVGGALLLVLAIAFFGRNVALASGATPTRLDRRGLLWLVLIIDLTLLAVTLGAFCVVLYAMSKLKKRGEMHLAAMGKIPTLLATASVLWLVRCSYEVATTIKSMIPEWTYQELNAQIILLPIFETIIGAVVLMFLTIVILKPVWADASLQPTTSHAAPVSMGIYPEAVQGPPYPQYPQQPQQYGQPPAQYQQQAPQYGYPQPQQPYTDYSNVSVQQPEVYPAANAQQPHVYNK</sequence>
<keyword evidence="2" id="KW-1133">Transmembrane helix</keyword>
<feature type="transmembrane region" description="Helical" evidence="2">
    <location>
        <begin position="167"/>
        <end position="192"/>
    </location>
</feature>
<dbReference type="AlphaFoldDB" id="A0AAV9H6W3"/>
<feature type="transmembrane region" description="Helical" evidence="2">
    <location>
        <begin position="130"/>
        <end position="147"/>
    </location>
</feature>
<keyword evidence="4" id="KW-1185">Reference proteome</keyword>
<reference evidence="3" key="2">
    <citation type="submission" date="2023-05" db="EMBL/GenBank/DDBJ databases">
        <authorList>
            <consortium name="Lawrence Berkeley National Laboratory"/>
            <person name="Steindorff A."/>
            <person name="Hensen N."/>
            <person name="Bonometti L."/>
            <person name="Westerberg I."/>
            <person name="Brannstrom I.O."/>
            <person name="Guillou S."/>
            <person name="Cros-Aarteil S."/>
            <person name="Calhoun S."/>
            <person name="Haridas S."/>
            <person name="Kuo A."/>
            <person name="Mondo S."/>
            <person name="Pangilinan J."/>
            <person name="Riley R."/>
            <person name="Labutti K."/>
            <person name="Andreopoulos B."/>
            <person name="Lipzen A."/>
            <person name="Chen C."/>
            <person name="Yanf M."/>
            <person name="Daum C."/>
            <person name="Ng V."/>
            <person name="Clum A."/>
            <person name="Ohm R."/>
            <person name="Martin F."/>
            <person name="Silar P."/>
            <person name="Natvig D."/>
            <person name="Lalanne C."/>
            <person name="Gautier V."/>
            <person name="Ament-Velasquez S.L."/>
            <person name="Kruys A."/>
            <person name="Hutchinson M.I."/>
            <person name="Powell A.J."/>
            <person name="Barry K."/>
            <person name="Miller A.N."/>
            <person name="Grigoriev I.V."/>
            <person name="Debuchy R."/>
            <person name="Gladieux P."/>
            <person name="Thoren M.H."/>
            <person name="Johannesson H."/>
        </authorList>
    </citation>
    <scope>NUCLEOTIDE SEQUENCE</scope>
    <source>
        <strain evidence="3">PSN243</strain>
    </source>
</reference>
<proteinExistence type="predicted"/>
<gene>
    <name evidence="3" type="ORF">QBC34DRAFT_420066</name>
</gene>
<accession>A0AAV9H6W3</accession>
<evidence type="ECO:0000313" key="3">
    <source>
        <dbReference type="EMBL" id="KAK4455248.1"/>
    </source>
</evidence>
<evidence type="ECO:0000313" key="4">
    <source>
        <dbReference type="Proteomes" id="UP001321760"/>
    </source>
</evidence>
<feature type="transmembrane region" description="Helical" evidence="2">
    <location>
        <begin position="249"/>
        <end position="272"/>
    </location>
</feature>
<keyword evidence="2" id="KW-0472">Membrane</keyword>
<protein>
    <submittedName>
        <fullName evidence="3">Uncharacterized protein</fullName>
    </submittedName>
</protein>
<dbReference type="Proteomes" id="UP001321760">
    <property type="component" value="Unassembled WGS sequence"/>
</dbReference>
<reference evidence="3" key="1">
    <citation type="journal article" date="2023" name="Mol. Phylogenet. Evol.">
        <title>Genome-scale phylogeny and comparative genomics of the fungal order Sordariales.</title>
        <authorList>
            <person name="Hensen N."/>
            <person name="Bonometti L."/>
            <person name="Westerberg I."/>
            <person name="Brannstrom I.O."/>
            <person name="Guillou S."/>
            <person name="Cros-Aarteil S."/>
            <person name="Calhoun S."/>
            <person name="Haridas S."/>
            <person name="Kuo A."/>
            <person name="Mondo S."/>
            <person name="Pangilinan J."/>
            <person name="Riley R."/>
            <person name="LaButti K."/>
            <person name="Andreopoulos B."/>
            <person name="Lipzen A."/>
            <person name="Chen C."/>
            <person name="Yan M."/>
            <person name="Daum C."/>
            <person name="Ng V."/>
            <person name="Clum A."/>
            <person name="Steindorff A."/>
            <person name="Ohm R.A."/>
            <person name="Martin F."/>
            <person name="Silar P."/>
            <person name="Natvig D.O."/>
            <person name="Lalanne C."/>
            <person name="Gautier V."/>
            <person name="Ament-Velasquez S.L."/>
            <person name="Kruys A."/>
            <person name="Hutchinson M.I."/>
            <person name="Powell A.J."/>
            <person name="Barry K."/>
            <person name="Miller A.N."/>
            <person name="Grigoriev I.V."/>
            <person name="Debuchy R."/>
            <person name="Gladieux P."/>
            <person name="Hiltunen Thoren M."/>
            <person name="Johannesson H."/>
        </authorList>
    </citation>
    <scope>NUCLEOTIDE SEQUENCE</scope>
    <source>
        <strain evidence="3">PSN243</strain>
    </source>
</reference>
<feature type="transmembrane region" description="Helical" evidence="2">
    <location>
        <begin position="6"/>
        <end position="27"/>
    </location>
</feature>
<feature type="transmembrane region" description="Helical" evidence="2">
    <location>
        <begin position="47"/>
        <end position="70"/>
    </location>
</feature>
<name>A0AAV9H6W3_9PEZI</name>
<evidence type="ECO:0000256" key="1">
    <source>
        <dbReference type="SAM" id="MobiDB-lite"/>
    </source>
</evidence>
<feature type="region of interest" description="Disordered" evidence="1">
    <location>
        <begin position="307"/>
        <end position="343"/>
    </location>
</feature>
<feature type="transmembrane region" description="Helical" evidence="2">
    <location>
        <begin position="90"/>
        <end position="118"/>
    </location>
</feature>
<keyword evidence="2" id="KW-0812">Transmembrane</keyword>
<organism evidence="3 4">
    <name type="scientific">Podospora aff. communis PSN243</name>
    <dbReference type="NCBI Taxonomy" id="3040156"/>
    <lineage>
        <taxon>Eukaryota</taxon>
        <taxon>Fungi</taxon>
        <taxon>Dikarya</taxon>
        <taxon>Ascomycota</taxon>
        <taxon>Pezizomycotina</taxon>
        <taxon>Sordariomycetes</taxon>
        <taxon>Sordariomycetidae</taxon>
        <taxon>Sordariales</taxon>
        <taxon>Podosporaceae</taxon>
        <taxon>Podospora</taxon>
    </lineage>
</organism>
<comment type="caution">
    <text evidence="3">The sequence shown here is derived from an EMBL/GenBank/DDBJ whole genome shotgun (WGS) entry which is preliminary data.</text>
</comment>
<dbReference type="EMBL" id="MU865914">
    <property type="protein sequence ID" value="KAK4455248.1"/>
    <property type="molecule type" value="Genomic_DNA"/>
</dbReference>
<feature type="compositionally biased region" description="Low complexity" evidence="1">
    <location>
        <begin position="310"/>
        <end position="338"/>
    </location>
</feature>
<evidence type="ECO:0000256" key="2">
    <source>
        <dbReference type="SAM" id="Phobius"/>
    </source>
</evidence>